<evidence type="ECO:0000256" key="2">
    <source>
        <dbReference type="ARBA" id="ARBA00022692"/>
    </source>
</evidence>
<feature type="transmembrane region" description="Helical" evidence="6">
    <location>
        <begin position="72"/>
        <end position="90"/>
    </location>
</feature>
<keyword evidence="4 6" id="KW-0472">Membrane</keyword>
<protein>
    <submittedName>
        <fullName evidence="8">YIP1 family protein</fullName>
    </submittedName>
</protein>
<name>A0A9X2JJL1_9BACT</name>
<dbReference type="RefSeq" id="WP_252853230.1">
    <property type="nucleotide sequence ID" value="NZ_JAMXLR010000051.1"/>
</dbReference>
<evidence type="ECO:0000256" key="6">
    <source>
        <dbReference type="SAM" id="Phobius"/>
    </source>
</evidence>
<comment type="caution">
    <text evidence="8">The sequence shown here is derived from an EMBL/GenBank/DDBJ whole genome shotgun (WGS) entry which is preliminary data.</text>
</comment>
<dbReference type="EMBL" id="JAMXLR010000051">
    <property type="protein sequence ID" value="MCO6045119.1"/>
    <property type="molecule type" value="Genomic_DNA"/>
</dbReference>
<keyword evidence="3 6" id="KW-1133">Transmembrane helix</keyword>
<gene>
    <name evidence="8" type="ORF">NG895_14505</name>
</gene>
<feature type="domain" description="Yip1" evidence="7">
    <location>
        <begin position="52"/>
        <end position="233"/>
    </location>
</feature>
<proteinExistence type="predicted"/>
<keyword evidence="2 6" id="KW-0812">Transmembrane</keyword>
<dbReference type="GO" id="GO:0016020">
    <property type="term" value="C:membrane"/>
    <property type="evidence" value="ECO:0007669"/>
    <property type="project" value="UniProtKB-SubCell"/>
</dbReference>
<dbReference type="Proteomes" id="UP001155241">
    <property type="component" value="Unassembled WGS sequence"/>
</dbReference>
<evidence type="ECO:0000256" key="3">
    <source>
        <dbReference type="ARBA" id="ARBA00022989"/>
    </source>
</evidence>
<reference evidence="8" key="1">
    <citation type="submission" date="2022-06" db="EMBL/GenBank/DDBJ databases">
        <title>Aeoliella straminimaris, a novel planctomycete from sediments.</title>
        <authorList>
            <person name="Vitorino I.R."/>
            <person name="Lage O.M."/>
        </authorList>
    </citation>
    <scope>NUCLEOTIDE SEQUENCE</scope>
    <source>
        <strain evidence="8">ICT_H6.2</strain>
    </source>
</reference>
<feature type="transmembrane region" description="Helical" evidence="6">
    <location>
        <begin position="220"/>
        <end position="242"/>
    </location>
</feature>
<dbReference type="AlphaFoldDB" id="A0A9X2JJL1"/>
<organism evidence="8 9">
    <name type="scientific">Aeoliella straminimaris</name>
    <dbReference type="NCBI Taxonomy" id="2954799"/>
    <lineage>
        <taxon>Bacteria</taxon>
        <taxon>Pseudomonadati</taxon>
        <taxon>Planctomycetota</taxon>
        <taxon>Planctomycetia</taxon>
        <taxon>Pirellulales</taxon>
        <taxon>Lacipirellulaceae</taxon>
        <taxon>Aeoliella</taxon>
    </lineage>
</organism>
<evidence type="ECO:0000256" key="4">
    <source>
        <dbReference type="ARBA" id="ARBA00023136"/>
    </source>
</evidence>
<sequence length="244" mass="26063">MSDDFPQQRRTTPRDELAANNPFASPVATDQASPGCVSRTDIPEIPLTPWTSIWTKPRLTVRQVLDTDPKRYVLLITVLAGVSNGLVNSVEPLANTPDLGELMRLGAVVALIGAGVSLVALFIVGWIFTGLGRLSGGVGRSFELRTAIAYANVISVWCLPLNVCGVLVYWYVEHNPGELAMLGMLLAIGLIMVVCGIWQLVVLSATVAEAHQFAGRQGAATVLLPVLLIAAAVLLPLSILMWSP</sequence>
<accession>A0A9X2JJL1</accession>
<dbReference type="InterPro" id="IPR006977">
    <property type="entry name" value="Yip1_dom"/>
</dbReference>
<feature type="transmembrane region" description="Helical" evidence="6">
    <location>
        <begin position="102"/>
        <end position="128"/>
    </location>
</feature>
<evidence type="ECO:0000259" key="7">
    <source>
        <dbReference type="Pfam" id="PF04893"/>
    </source>
</evidence>
<evidence type="ECO:0000256" key="5">
    <source>
        <dbReference type="SAM" id="MobiDB-lite"/>
    </source>
</evidence>
<evidence type="ECO:0000313" key="9">
    <source>
        <dbReference type="Proteomes" id="UP001155241"/>
    </source>
</evidence>
<feature type="region of interest" description="Disordered" evidence="5">
    <location>
        <begin position="1"/>
        <end position="36"/>
    </location>
</feature>
<keyword evidence="9" id="KW-1185">Reference proteome</keyword>
<dbReference type="Pfam" id="PF04893">
    <property type="entry name" value="Yip1"/>
    <property type="match status" value="1"/>
</dbReference>
<feature type="transmembrane region" description="Helical" evidence="6">
    <location>
        <begin position="149"/>
        <end position="172"/>
    </location>
</feature>
<evidence type="ECO:0000313" key="8">
    <source>
        <dbReference type="EMBL" id="MCO6045119.1"/>
    </source>
</evidence>
<feature type="transmembrane region" description="Helical" evidence="6">
    <location>
        <begin position="184"/>
        <end position="208"/>
    </location>
</feature>
<comment type="subcellular location">
    <subcellularLocation>
        <location evidence="1">Membrane</location>
        <topology evidence="1">Multi-pass membrane protein</topology>
    </subcellularLocation>
</comment>
<evidence type="ECO:0000256" key="1">
    <source>
        <dbReference type="ARBA" id="ARBA00004141"/>
    </source>
</evidence>